<name>A0AAV2SYA9_MEGNR</name>
<feature type="non-terminal residue" evidence="3">
    <location>
        <position position="126"/>
    </location>
</feature>
<evidence type="ECO:0000259" key="2">
    <source>
        <dbReference type="PROSITE" id="PS50041"/>
    </source>
</evidence>
<evidence type="ECO:0000313" key="4">
    <source>
        <dbReference type="Proteomes" id="UP001497623"/>
    </source>
</evidence>
<reference evidence="3 4" key="1">
    <citation type="submission" date="2024-05" db="EMBL/GenBank/DDBJ databases">
        <authorList>
            <person name="Wallberg A."/>
        </authorList>
    </citation>
    <scope>NUCLEOTIDE SEQUENCE [LARGE SCALE GENOMIC DNA]</scope>
</reference>
<dbReference type="PROSITE" id="PS50041">
    <property type="entry name" value="C_TYPE_LECTIN_2"/>
    <property type="match status" value="1"/>
</dbReference>
<dbReference type="EMBL" id="CAXKWB010172071">
    <property type="protein sequence ID" value="CAL4251873.1"/>
    <property type="molecule type" value="Genomic_DNA"/>
</dbReference>
<evidence type="ECO:0000313" key="3">
    <source>
        <dbReference type="EMBL" id="CAL4251873.1"/>
    </source>
</evidence>
<accession>A0AAV2SYA9</accession>
<feature type="chain" id="PRO_5043988126" description="C-type lectin domain-containing protein" evidence="1">
    <location>
        <begin position="23"/>
        <end position="126"/>
    </location>
</feature>
<dbReference type="PANTHER" id="PTHR45710:SF26">
    <property type="entry name" value="RH26557P"/>
    <property type="match status" value="1"/>
</dbReference>
<dbReference type="InterPro" id="IPR016187">
    <property type="entry name" value="CTDL_fold"/>
</dbReference>
<sequence>HKVSPLLLAVVVLADILPGTNCATTMEYNITSSWCESPFQGVNNGCYYFSDIQMNFVQAVDYCESLGNGHDYEITLAMLDYDKEEDQAILDTVARGNKTFWVGGKTENGDQWVWLDGREINLQAPF</sequence>
<gene>
    <name evidence="3" type="ORF">MNOR_LOCUS41816</name>
</gene>
<organism evidence="3 4">
    <name type="scientific">Meganyctiphanes norvegica</name>
    <name type="common">Northern krill</name>
    <name type="synonym">Thysanopoda norvegica</name>
    <dbReference type="NCBI Taxonomy" id="48144"/>
    <lineage>
        <taxon>Eukaryota</taxon>
        <taxon>Metazoa</taxon>
        <taxon>Ecdysozoa</taxon>
        <taxon>Arthropoda</taxon>
        <taxon>Crustacea</taxon>
        <taxon>Multicrustacea</taxon>
        <taxon>Malacostraca</taxon>
        <taxon>Eumalacostraca</taxon>
        <taxon>Eucarida</taxon>
        <taxon>Euphausiacea</taxon>
        <taxon>Euphausiidae</taxon>
        <taxon>Meganyctiphanes</taxon>
    </lineage>
</organism>
<dbReference type="Gene3D" id="3.10.100.10">
    <property type="entry name" value="Mannose-Binding Protein A, subunit A"/>
    <property type="match status" value="1"/>
</dbReference>
<comment type="caution">
    <text evidence="3">The sequence shown here is derived from an EMBL/GenBank/DDBJ whole genome shotgun (WGS) entry which is preliminary data.</text>
</comment>
<keyword evidence="1" id="KW-0732">Signal</keyword>
<dbReference type="CDD" id="cd00037">
    <property type="entry name" value="CLECT"/>
    <property type="match status" value="1"/>
</dbReference>
<feature type="signal peptide" evidence="1">
    <location>
        <begin position="1"/>
        <end position="22"/>
    </location>
</feature>
<dbReference type="Proteomes" id="UP001497623">
    <property type="component" value="Unassembled WGS sequence"/>
</dbReference>
<feature type="non-terminal residue" evidence="3">
    <location>
        <position position="1"/>
    </location>
</feature>
<dbReference type="InterPro" id="IPR001304">
    <property type="entry name" value="C-type_lectin-like"/>
</dbReference>
<dbReference type="InterPro" id="IPR050828">
    <property type="entry name" value="C-type_lectin/matrix_domain"/>
</dbReference>
<dbReference type="Pfam" id="PF00059">
    <property type="entry name" value="Lectin_C"/>
    <property type="match status" value="1"/>
</dbReference>
<keyword evidence="4" id="KW-1185">Reference proteome</keyword>
<evidence type="ECO:0000256" key="1">
    <source>
        <dbReference type="SAM" id="SignalP"/>
    </source>
</evidence>
<dbReference type="SUPFAM" id="SSF56436">
    <property type="entry name" value="C-type lectin-like"/>
    <property type="match status" value="1"/>
</dbReference>
<dbReference type="InterPro" id="IPR016186">
    <property type="entry name" value="C-type_lectin-like/link_sf"/>
</dbReference>
<dbReference type="AlphaFoldDB" id="A0AAV2SYA9"/>
<dbReference type="PANTHER" id="PTHR45710">
    <property type="entry name" value="C-TYPE LECTIN DOMAIN-CONTAINING PROTEIN 180"/>
    <property type="match status" value="1"/>
</dbReference>
<feature type="domain" description="C-type lectin" evidence="2">
    <location>
        <begin position="42"/>
        <end position="121"/>
    </location>
</feature>
<protein>
    <recommendedName>
        <fullName evidence="2">C-type lectin domain-containing protein</fullName>
    </recommendedName>
</protein>
<proteinExistence type="predicted"/>